<dbReference type="GO" id="GO:0006508">
    <property type="term" value="P:proteolysis"/>
    <property type="evidence" value="ECO:0007669"/>
    <property type="project" value="UniProtKB-KW"/>
</dbReference>
<dbReference type="PRINTS" id="PR00723">
    <property type="entry name" value="SUBTILISIN"/>
</dbReference>
<evidence type="ECO:0000256" key="6">
    <source>
        <dbReference type="PROSITE-ProRule" id="PRU01240"/>
    </source>
</evidence>
<evidence type="ECO:0000256" key="1">
    <source>
        <dbReference type="ARBA" id="ARBA00011073"/>
    </source>
</evidence>
<dbReference type="CDD" id="cd07487">
    <property type="entry name" value="Peptidases_S8_1"/>
    <property type="match status" value="1"/>
</dbReference>
<keyword evidence="3 6" id="KW-0378">Hydrolase</keyword>
<comment type="similarity">
    <text evidence="1 6 7">Belongs to the peptidase S8 family.</text>
</comment>
<dbReference type="PROSITE" id="PS00137">
    <property type="entry name" value="SUBTILASE_HIS"/>
    <property type="match status" value="1"/>
</dbReference>
<proteinExistence type="inferred from homology"/>
<evidence type="ECO:0000256" key="7">
    <source>
        <dbReference type="RuleBase" id="RU003355"/>
    </source>
</evidence>
<dbReference type="InterPro" id="IPR036852">
    <property type="entry name" value="Peptidase_S8/S53_dom_sf"/>
</dbReference>
<feature type="domain" description="Peptidase S8/S53" evidence="8">
    <location>
        <begin position="20"/>
        <end position="301"/>
    </location>
</feature>
<evidence type="ECO:0000256" key="5">
    <source>
        <dbReference type="PIRSR" id="PIRSR615500-1"/>
    </source>
</evidence>
<keyword evidence="10" id="KW-1185">Reference proteome</keyword>
<dbReference type="PANTHER" id="PTHR43806:SF65">
    <property type="entry name" value="SERINE PROTEASE APRX"/>
    <property type="match status" value="1"/>
</dbReference>
<evidence type="ECO:0000256" key="4">
    <source>
        <dbReference type="ARBA" id="ARBA00022825"/>
    </source>
</evidence>
<dbReference type="Pfam" id="PF00082">
    <property type="entry name" value="Peptidase_S8"/>
    <property type="match status" value="1"/>
</dbReference>
<dbReference type="EMBL" id="CP058649">
    <property type="protein sequence ID" value="QUI25685.1"/>
    <property type="molecule type" value="Genomic_DNA"/>
</dbReference>
<evidence type="ECO:0000256" key="3">
    <source>
        <dbReference type="ARBA" id="ARBA00022801"/>
    </source>
</evidence>
<feature type="active site" description="Charge relay system" evidence="5 6">
    <location>
        <position position="64"/>
    </location>
</feature>
<gene>
    <name evidence="9" type="ORF">HZI73_11445</name>
</gene>
<accession>A0A8J8MPP1</accession>
<dbReference type="PANTHER" id="PTHR43806">
    <property type="entry name" value="PEPTIDASE S8"/>
    <property type="match status" value="1"/>
</dbReference>
<keyword evidence="4 6" id="KW-0720">Serine protease</keyword>
<dbReference type="Gene3D" id="3.40.50.200">
    <property type="entry name" value="Peptidase S8/S53 domain"/>
    <property type="match status" value="1"/>
</dbReference>
<dbReference type="GO" id="GO:0004252">
    <property type="term" value="F:serine-type endopeptidase activity"/>
    <property type="evidence" value="ECO:0007669"/>
    <property type="project" value="UniProtKB-UniRule"/>
</dbReference>
<evidence type="ECO:0000256" key="2">
    <source>
        <dbReference type="ARBA" id="ARBA00022670"/>
    </source>
</evidence>
<dbReference type="AlphaFoldDB" id="A0A8J8MPP1"/>
<reference evidence="9" key="1">
    <citation type="submission" date="2020-07" db="EMBL/GenBank/DDBJ databases">
        <title>Vallitalea pronyensis genome.</title>
        <authorList>
            <person name="Postec A."/>
        </authorList>
    </citation>
    <scope>NUCLEOTIDE SEQUENCE</scope>
    <source>
        <strain evidence="9">FatNI3</strain>
    </source>
</reference>
<dbReference type="InterPro" id="IPR022398">
    <property type="entry name" value="Peptidase_S8_His-AS"/>
</dbReference>
<dbReference type="SUPFAM" id="SSF52743">
    <property type="entry name" value="Subtilisin-like"/>
    <property type="match status" value="1"/>
</dbReference>
<dbReference type="PROSITE" id="PS00136">
    <property type="entry name" value="SUBTILASE_ASP"/>
    <property type="match status" value="1"/>
</dbReference>
<organism evidence="9 10">
    <name type="scientific">Vallitalea pronyensis</name>
    <dbReference type="NCBI Taxonomy" id="1348613"/>
    <lineage>
        <taxon>Bacteria</taxon>
        <taxon>Bacillati</taxon>
        <taxon>Bacillota</taxon>
        <taxon>Clostridia</taxon>
        <taxon>Lachnospirales</taxon>
        <taxon>Vallitaleaceae</taxon>
        <taxon>Vallitalea</taxon>
    </lineage>
</organism>
<name>A0A8J8MPP1_9FIRM</name>
<dbReference type="InterPro" id="IPR050131">
    <property type="entry name" value="Peptidase_S8_subtilisin-like"/>
</dbReference>
<keyword evidence="2 6" id="KW-0645">Protease</keyword>
<protein>
    <submittedName>
        <fullName evidence="9">S8 family peptidase</fullName>
    </submittedName>
</protein>
<dbReference type="Proteomes" id="UP000683246">
    <property type="component" value="Chromosome"/>
</dbReference>
<dbReference type="PROSITE" id="PS00138">
    <property type="entry name" value="SUBTILASE_SER"/>
    <property type="match status" value="1"/>
</dbReference>
<feature type="active site" description="Charge relay system" evidence="5 6">
    <location>
        <position position="29"/>
    </location>
</feature>
<sequence>MDVARETINSSWADDRGVTGHGIGIAILDTGVYPHKDLVTKRNKIIAFKDFVSNIRYPYDDNGHGTHVAGIIAGDGEESNGKYKGIAMDSNIIGVKVLNNEGSGNISDVLAGIQWVLDQKKRFNIKILNLSVGMKDVEGEKSALVRGVNAAWDNGLIVVAAAGNNGPDSCTITTPGISRKVITVGSSDDGETVKIMEDLISDYSGRGPTKECIKKPDVVAPGANIIACSTDKAYKPTDKYYPGKKVGYTKKSGTSMATPMVSGCIALLLSRHPNLTGKDVKLKLKDSTHDLGFSQAHQGWGLIDVKKLLE</sequence>
<dbReference type="InterPro" id="IPR000209">
    <property type="entry name" value="Peptidase_S8/S53_dom"/>
</dbReference>
<feature type="active site" description="Charge relay system" evidence="5 6">
    <location>
        <position position="255"/>
    </location>
</feature>
<dbReference type="InterPro" id="IPR023827">
    <property type="entry name" value="Peptidase_S8_Asp-AS"/>
</dbReference>
<dbReference type="RefSeq" id="WP_212698770.1">
    <property type="nucleotide sequence ID" value="NZ_CP058649.1"/>
</dbReference>
<evidence type="ECO:0000313" key="10">
    <source>
        <dbReference type="Proteomes" id="UP000683246"/>
    </source>
</evidence>
<evidence type="ECO:0000259" key="8">
    <source>
        <dbReference type="Pfam" id="PF00082"/>
    </source>
</evidence>
<dbReference type="KEGG" id="vpy:HZI73_11445"/>
<dbReference type="PROSITE" id="PS51892">
    <property type="entry name" value="SUBTILASE"/>
    <property type="match status" value="1"/>
</dbReference>
<dbReference type="InterPro" id="IPR023828">
    <property type="entry name" value="Peptidase_S8_Ser-AS"/>
</dbReference>
<evidence type="ECO:0000313" key="9">
    <source>
        <dbReference type="EMBL" id="QUI25685.1"/>
    </source>
</evidence>
<dbReference type="InterPro" id="IPR015500">
    <property type="entry name" value="Peptidase_S8_subtilisin-rel"/>
</dbReference>